<dbReference type="InterPro" id="IPR053547">
    <property type="entry name" value="Multiheme_cyt_c_menaq_reduct"/>
</dbReference>
<keyword evidence="6" id="KW-0472">Membrane</keyword>
<keyword evidence="1" id="KW-0813">Transport</keyword>
<feature type="domain" description="Class III cytochrome C" evidence="7">
    <location>
        <begin position="38"/>
        <end position="93"/>
    </location>
</feature>
<dbReference type="AlphaFoldDB" id="A0A1G9JMN2"/>
<evidence type="ECO:0000256" key="3">
    <source>
        <dbReference type="ARBA" id="ARBA00022723"/>
    </source>
</evidence>
<evidence type="ECO:0000313" key="9">
    <source>
        <dbReference type="Proteomes" id="UP000199053"/>
    </source>
</evidence>
<evidence type="ECO:0000256" key="1">
    <source>
        <dbReference type="ARBA" id="ARBA00022448"/>
    </source>
</evidence>
<evidence type="ECO:0000256" key="5">
    <source>
        <dbReference type="ARBA" id="ARBA00023004"/>
    </source>
</evidence>
<gene>
    <name evidence="8" type="ORF">SAMN05660337_2860</name>
</gene>
<dbReference type="EMBL" id="FNGA01000004">
    <property type="protein sequence ID" value="SDL38556.1"/>
    <property type="molecule type" value="Genomic_DNA"/>
</dbReference>
<dbReference type="GO" id="GO:0020037">
    <property type="term" value="F:heme binding"/>
    <property type="evidence" value="ECO:0007669"/>
    <property type="project" value="InterPro"/>
</dbReference>
<accession>A0A1G9JMN2</accession>
<protein>
    <submittedName>
        <fullName evidence="8">Cytochrome c3</fullName>
    </submittedName>
</protein>
<dbReference type="SUPFAM" id="SSF48695">
    <property type="entry name" value="Multiheme cytochromes"/>
    <property type="match status" value="1"/>
</dbReference>
<evidence type="ECO:0000256" key="4">
    <source>
        <dbReference type="ARBA" id="ARBA00022982"/>
    </source>
</evidence>
<proteinExistence type="predicted"/>
<evidence type="ECO:0000313" key="8">
    <source>
        <dbReference type="EMBL" id="SDL38556.1"/>
    </source>
</evidence>
<dbReference type="Gene3D" id="3.90.10.10">
    <property type="entry name" value="Cytochrome C3"/>
    <property type="match status" value="2"/>
</dbReference>
<keyword evidence="6" id="KW-1133">Transmembrane helix</keyword>
<dbReference type="InterPro" id="IPR020942">
    <property type="entry name" value="Cyt_c_III_dom"/>
</dbReference>
<dbReference type="STRING" id="246191.SAMN05660337_2860"/>
<dbReference type="Pfam" id="PF02085">
    <property type="entry name" value="Cytochrom_CIII"/>
    <property type="match status" value="1"/>
</dbReference>
<dbReference type="PANTHER" id="PTHR39425:SF1">
    <property type="entry name" value="CYTOCHROME C7-LIKE DOMAIN-CONTAINING PROTEIN"/>
    <property type="match status" value="1"/>
</dbReference>
<dbReference type="GO" id="GO:0009055">
    <property type="term" value="F:electron transfer activity"/>
    <property type="evidence" value="ECO:0007669"/>
    <property type="project" value="InterPro"/>
</dbReference>
<feature type="transmembrane region" description="Helical" evidence="6">
    <location>
        <begin position="12"/>
        <end position="31"/>
    </location>
</feature>
<evidence type="ECO:0000259" key="7">
    <source>
        <dbReference type="Pfam" id="PF02085"/>
    </source>
</evidence>
<dbReference type="NCBIfam" id="NF041781">
    <property type="entry name" value="mnquin_red_QrcA"/>
    <property type="match status" value="1"/>
</dbReference>
<name>A0A1G9JMN2_9BACT</name>
<dbReference type="PANTHER" id="PTHR39425">
    <property type="entry name" value="LIPOPROTEIN CYTOCHROME C"/>
    <property type="match status" value="1"/>
</dbReference>
<dbReference type="Proteomes" id="UP000199053">
    <property type="component" value="Unassembled WGS sequence"/>
</dbReference>
<keyword evidence="6" id="KW-0812">Transmembrane</keyword>
<dbReference type="RefSeq" id="WP_092162280.1">
    <property type="nucleotide sequence ID" value="NZ_FNGA01000004.1"/>
</dbReference>
<keyword evidence="9" id="KW-1185">Reference proteome</keyword>
<keyword evidence="2" id="KW-0349">Heme</keyword>
<dbReference type="CDD" id="cd08168">
    <property type="entry name" value="Cytochrom_C3"/>
    <property type="match status" value="1"/>
</dbReference>
<sequence length="183" mass="20832">MEEKRASKQCGGVLPFFIGVLASLVIGWWVFPQVIYSQKTQPIDFSHKVHVDGEGMDCESCHTFMEDGSFAGLPSNEKCAECHEDLLGESKAEETYVNEYLAKDVEVPWLVYQYQPDNVYFSHMAHKGFECTDCHPDVGNSDTLPTYYENRISGYSKQTMKMWQCERCHAEVGTSNACYVCHK</sequence>
<dbReference type="InterPro" id="IPR036280">
    <property type="entry name" value="Multihaem_cyt_sf"/>
</dbReference>
<dbReference type="OrthoDB" id="9814800at2"/>
<reference evidence="9" key="1">
    <citation type="submission" date="2016-10" db="EMBL/GenBank/DDBJ databases">
        <authorList>
            <person name="Varghese N."/>
            <person name="Submissions S."/>
        </authorList>
    </citation>
    <scope>NUCLEOTIDE SEQUENCE [LARGE SCALE GENOMIC DNA]</scope>
    <source>
        <strain evidence="9">DSM 16995</strain>
    </source>
</reference>
<evidence type="ECO:0000256" key="2">
    <source>
        <dbReference type="ARBA" id="ARBA00022617"/>
    </source>
</evidence>
<keyword evidence="4" id="KW-0249">Electron transport</keyword>
<dbReference type="GO" id="GO:0046872">
    <property type="term" value="F:metal ion binding"/>
    <property type="evidence" value="ECO:0007669"/>
    <property type="project" value="UniProtKB-KW"/>
</dbReference>
<keyword evidence="3" id="KW-0479">Metal-binding</keyword>
<organism evidence="8 9">
    <name type="scientific">Maridesulfovibrio ferrireducens</name>
    <dbReference type="NCBI Taxonomy" id="246191"/>
    <lineage>
        <taxon>Bacteria</taxon>
        <taxon>Pseudomonadati</taxon>
        <taxon>Thermodesulfobacteriota</taxon>
        <taxon>Desulfovibrionia</taxon>
        <taxon>Desulfovibrionales</taxon>
        <taxon>Desulfovibrionaceae</taxon>
        <taxon>Maridesulfovibrio</taxon>
    </lineage>
</organism>
<keyword evidence="5" id="KW-0408">Iron</keyword>
<evidence type="ECO:0000256" key="6">
    <source>
        <dbReference type="SAM" id="Phobius"/>
    </source>
</evidence>